<dbReference type="Proteomes" id="UP000029917">
    <property type="component" value="Unassembled WGS sequence"/>
</dbReference>
<dbReference type="SUPFAM" id="SSF54001">
    <property type="entry name" value="Cysteine proteinases"/>
    <property type="match status" value="1"/>
</dbReference>
<dbReference type="PANTHER" id="PTHR33490">
    <property type="entry name" value="BLR5614 PROTEIN-RELATED"/>
    <property type="match status" value="1"/>
</dbReference>
<evidence type="ECO:0000313" key="3">
    <source>
        <dbReference type="Proteomes" id="UP000029917"/>
    </source>
</evidence>
<dbReference type="STRING" id="690417.IC63_04355"/>
<dbReference type="RefSeq" id="WP_036717200.1">
    <property type="nucleotide sequence ID" value="NZ_JRKS01000008.1"/>
</dbReference>
<dbReference type="InterPro" id="IPR038765">
    <property type="entry name" value="Papain-like_cys_pep_sf"/>
</dbReference>
<dbReference type="PANTHER" id="PTHR33490:SF6">
    <property type="entry name" value="SLL1049 PROTEIN"/>
    <property type="match status" value="1"/>
</dbReference>
<organism evidence="2 3">
    <name type="scientific">Paracoccus sphaerophysae</name>
    <dbReference type="NCBI Taxonomy" id="690417"/>
    <lineage>
        <taxon>Bacteria</taxon>
        <taxon>Pseudomonadati</taxon>
        <taxon>Pseudomonadota</taxon>
        <taxon>Alphaproteobacteria</taxon>
        <taxon>Rhodobacterales</taxon>
        <taxon>Paracoccaceae</taxon>
        <taxon>Paracoccus</taxon>
    </lineage>
</organism>
<dbReference type="Gene3D" id="3.10.620.30">
    <property type="match status" value="1"/>
</dbReference>
<dbReference type="Pfam" id="PF08379">
    <property type="entry name" value="Bact_transglu_N"/>
    <property type="match status" value="1"/>
</dbReference>
<sequence>MLLTIAHRTTYRYDAPPPYGVMRLRVCPRSLGPQRVLDWQIDIEGADRQVSYRDHMGNEVWLISTTGASDRIDVTARGRVETRETHGVFGPHRSLAPLWLFTRQTRLTAPGDGVARLIQGMADETGRPPADRGARAGGLPLAHRLMERVAQAVAYDTDDTHPATTAEEALARGTGVCQDHSHIMIAAARQLGIPARYVSGYLRLDDREDQTATHAWAELHLDGLGWVGFDASNRISPDERYVRIASGLDYDDAAPMGGVRYGSAAESLDVHLSIGEQ</sequence>
<name>A0A099FEY7_9RHOB</name>
<dbReference type="SMART" id="SM00460">
    <property type="entry name" value="TGc"/>
    <property type="match status" value="1"/>
</dbReference>
<dbReference type="AlphaFoldDB" id="A0A099FEY7"/>
<keyword evidence="3" id="KW-1185">Reference proteome</keyword>
<proteinExistence type="predicted"/>
<gene>
    <name evidence="2" type="ORF">IC63_04355</name>
</gene>
<comment type="caution">
    <text evidence="2">The sequence shown here is derived from an EMBL/GenBank/DDBJ whole genome shotgun (WGS) entry which is preliminary data.</text>
</comment>
<accession>A0A099FEY7</accession>
<dbReference type="OrthoDB" id="9804023at2"/>
<dbReference type="EMBL" id="JRKS01000008">
    <property type="protein sequence ID" value="KGJ08637.1"/>
    <property type="molecule type" value="Genomic_DNA"/>
</dbReference>
<reference evidence="2 3" key="1">
    <citation type="submission" date="2014-09" db="EMBL/GenBank/DDBJ databases">
        <authorList>
            <person name="McGinnis J.M."/>
            <person name="Wolfgang W.J."/>
        </authorList>
    </citation>
    <scope>NUCLEOTIDE SEQUENCE [LARGE SCALE GENOMIC DNA]</scope>
    <source>
        <strain evidence="2 3">HAMBI 3106</strain>
    </source>
</reference>
<protein>
    <recommendedName>
        <fullName evidence="1">Transglutaminase-like domain-containing protein</fullName>
    </recommendedName>
</protein>
<evidence type="ECO:0000259" key="1">
    <source>
        <dbReference type="SMART" id="SM00460"/>
    </source>
</evidence>
<feature type="domain" description="Transglutaminase-like" evidence="1">
    <location>
        <begin position="169"/>
        <end position="233"/>
    </location>
</feature>
<dbReference type="InterPro" id="IPR013589">
    <property type="entry name" value="Bac_transglu_N"/>
</dbReference>
<dbReference type="Pfam" id="PF01841">
    <property type="entry name" value="Transglut_core"/>
    <property type="match status" value="1"/>
</dbReference>
<dbReference type="InterPro" id="IPR002931">
    <property type="entry name" value="Transglutaminase-like"/>
</dbReference>
<evidence type="ECO:0000313" key="2">
    <source>
        <dbReference type="EMBL" id="KGJ08637.1"/>
    </source>
</evidence>
<reference evidence="2 3" key="2">
    <citation type="submission" date="2014-10" db="EMBL/GenBank/DDBJ databases">
        <title>Paracoccus sanguinis sp. nov., isolated from clinical specimens of New York State patients.</title>
        <authorList>
            <person name="Mingle L.A."/>
            <person name="Cole J.A."/>
            <person name="Lapierre P."/>
            <person name="Musser K.A."/>
        </authorList>
    </citation>
    <scope>NUCLEOTIDE SEQUENCE [LARGE SCALE GENOMIC DNA]</scope>
    <source>
        <strain evidence="2 3">HAMBI 3106</strain>
    </source>
</reference>